<keyword evidence="4" id="KW-1185">Reference proteome</keyword>
<reference evidence="3 4" key="1">
    <citation type="submission" date="2018-02" db="EMBL/GenBank/DDBJ databases">
        <title>Draft genome sequence of Streptococcus oricebi CCUG 70868T type strain.</title>
        <authorList>
            <person name="Mendez V."/>
            <person name="Salva-Serra F."/>
            <person name="Jaen-Luchoro D."/>
            <person name="Gonzales-Siles L."/>
            <person name="Karlsson R."/>
            <person name="Engstrom-Jakobsson H."/>
            <person name="Busquets A."/>
            <person name="Gomila M."/>
            <person name="Pineiro-Iglesias B."/>
            <person name="Bennasar-Figueras A."/>
            <person name="Seeger M."/>
            <person name="Moore E."/>
        </authorList>
    </citation>
    <scope>NUCLEOTIDE SEQUENCE [LARGE SCALE GENOMIC DNA]</scope>
    <source>
        <strain evidence="3 4">CCUG 70868</strain>
    </source>
</reference>
<comment type="caution">
    <text evidence="3">The sequence shown here is derived from an EMBL/GenBank/DDBJ whole genome shotgun (WGS) entry which is preliminary data.</text>
</comment>
<keyword evidence="2" id="KW-1133">Transmembrane helix</keyword>
<name>A0ABS5B5S2_9STRE</name>
<protein>
    <submittedName>
        <fullName evidence="3">Uncharacterized protein</fullName>
    </submittedName>
</protein>
<organism evidence="3 4">
    <name type="scientific">Streptococcus oricebi</name>
    <dbReference type="NCBI Taxonomy" id="1547447"/>
    <lineage>
        <taxon>Bacteria</taxon>
        <taxon>Bacillati</taxon>
        <taxon>Bacillota</taxon>
        <taxon>Bacilli</taxon>
        <taxon>Lactobacillales</taxon>
        <taxon>Streptococcaceae</taxon>
        <taxon>Streptococcus</taxon>
    </lineage>
</organism>
<feature type="region of interest" description="Disordered" evidence="1">
    <location>
        <begin position="248"/>
        <end position="268"/>
    </location>
</feature>
<evidence type="ECO:0000313" key="4">
    <source>
        <dbReference type="Proteomes" id="UP001519296"/>
    </source>
</evidence>
<feature type="region of interest" description="Disordered" evidence="1">
    <location>
        <begin position="71"/>
        <end position="105"/>
    </location>
</feature>
<proteinExistence type="predicted"/>
<evidence type="ECO:0000256" key="2">
    <source>
        <dbReference type="SAM" id="Phobius"/>
    </source>
</evidence>
<accession>A0ABS5B5S2</accession>
<sequence>MAKRFFLAGWMMLFVLDIPIFYQYFPGLFFGLACVVALGVYVTVLFSSELSFGKKKKKFSSLQGQTMVISQPVKKSRSDKARASKEESKSPKRAQSQAATPKPKVQEPVLTIKEQKVTLPSFEETLSEVSVQSETLARLEASRQSETQEIDHLVQDTLQQIDALFSKESQEVAAVKPEPQAKAAVVEPVESPAPTSSYEEELAKVSLEDLFFESKSSAEPVQEAMAESLAEEPDALRQEIEEILDQHTADKAPTSPSPLAEQEDPQNTQEERGFYFQFLMYESKELAAMGDYQEAVDYLKEILVESEDRELRIQALELLETIYTTLYQPKLKESAL</sequence>
<dbReference type="PROSITE" id="PS51257">
    <property type="entry name" value="PROKAR_LIPOPROTEIN"/>
    <property type="match status" value="1"/>
</dbReference>
<feature type="compositionally biased region" description="Basic and acidic residues" evidence="1">
    <location>
        <begin position="76"/>
        <end position="90"/>
    </location>
</feature>
<evidence type="ECO:0000313" key="3">
    <source>
        <dbReference type="EMBL" id="MBP2624189.1"/>
    </source>
</evidence>
<evidence type="ECO:0000256" key="1">
    <source>
        <dbReference type="SAM" id="MobiDB-lite"/>
    </source>
</evidence>
<keyword evidence="2" id="KW-0812">Transmembrane</keyword>
<keyword evidence="2" id="KW-0472">Membrane</keyword>
<gene>
    <name evidence="3" type="ORF">C4K46_09600</name>
</gene>
<dbReference type="EMBL" id="PRDG01000006">
    <property type="protein sequence ID" value="MBP2624189.1"/>
    <property type="molecule type" value="Genomic_DNA"/>
</dbReference>
<feature type="transmembrane region" description="Helical" evidence="2">
    <location>
        <begin position="5"/>
        <end position="22"/>
    </location>
</feature>
<dbReference type="Proteomes" id="UP001519296">
    <property type="component" value="Unassembled WGS sequence"/>
</dbReference>
<feature type="transmembrane region" description="Helical" evidence="2">
    <location>
        <begin position="28"/>
        <end position="48"/>
    </location>
</feature>